<gene>
    <name evidence="3" type="ORF">DPM13_01185</name>
</gene>
<evidence type="ECO:0000313" key="4">
    <source>
        <dbReference type="Proteomes" id="UP000249922"/>
    </source>
</evidence>
<dbReference type="PANTHER" id="PTHR30536:SF5">
    <property type="entry name" value="ALTRONATE DEHYDRATASE"/>
    <property type="match status" value="1"/>
</dbReference>
<evidence type="ECO:0000313" key="3">
    <source>
        <dbReference type="EMBL" id="AWX94338.1"/>
    </source>
</evidence>
<accession>A0ABM6WUN6</accession>
<dbReference type="InterPro" id="IPR052172">
    <property type="entry name" value="UxaA_altronate/galactarate_dh"/>
</dbReference>
<evidence type="ECO:0000259" key="2">
    <source>
        <dbReference type="Pfam" id="PF20629"/>
    </source>
</evidence>
<feature type="region of interest" description="Disordered" evidence="1">
    <location>
        <begin position="1"/>
        <end position="72"/>
    </location>
</feature>
<dbReference type="InterPro" id="IPR048332">
    <property type="entry name" value="GD_AH_C"/>
</dbReference>
<organism evidence="3 4">
    <name type="scientific">Paracoccus mutanolyticus</name>
    <dbReference type="NCBI Taxonomy" id="1499308"/>
    <lineage>
        <taxon>Bacteria</taxon>
        <taxon>Pseudomonadati</taxon>
        <taxon>Pseudomonadota</taxon>
        <taxon>Alphaproteobacteria</taxon>
        <taxon>Rhodobacterales</taxon>
        <taxon>Paracoccaceae</taxon>
        <taxon>Paracoccus</taxon>
    </lineage>
</organism>
<dbReference type="RefSeq" id="WP_112888668.1">
    <property type="nucleotide sequence ID" value="NZ_CP030239.1"/>
</dbReference>
<feature type="compositionally biased region" description="Basic and acidic residues" evidence="1">
    <location>
        <begin position="128"/>
        <end position="140"/>
    </location>
</feature>
<sequence>MDVAGARCARRHVREGRSHAPNYPPTEPHRARCDLPSSGRGLPPPPAPSMTRQRSTGCETGRGSVFGSKPVPTVKLATNSPMYRHMADDMDINCGTILDGEAWGRVTPDEAMRRWPVPEDLLDSRQPAVEERGAADRSLAEQDSDSAAT</sequence>
<keyword evidence="4" id="KW-1185">Reference proteome</keyword>
<dbReference type="Pfam" id="PF20629">
    <property type="entry name" value="GD_AH_C"/>
    <property type="match status" value="1"/>
</dbReference>
<feature type="region of interest" description="Disordered" evidence="1">
    <location>
        <begin position="114"/>
        <end position="149"/>
    </location>
</feature>
<proteinExistence type="predicted"/>
<evidence type="ECO:0000256" key="1">
    <source>
        <dbReference type="SAM" id="MobiDB-lite"/>
    </source>
</evidence>
<protein>
    <recommendedName>
        <fullName evidence="2">D-galactarate/Altronate dehydratase C-terminal domain-containing protein</fullName>
    </recommendedName>
</protein>
<dbReference type="Proteomes" id="UP000249922">
    <property type="component" value="Chromosome"/>
</dbReference>
<name>A0ABM6WUN6_9RHOB</name>
<dbReference type="EMBL" id="CP030239">
    <property type="protein sequence ID" value="AWX94338.1"/>
    <property type="molecule type" value="Genomic_DNA"/>
</dbReference>
<reference evidence="3 4" key="1">
    <citation type="submission" date="2018-06" db="EMBL/GenBank/DDBJ databases">
        <title>Complete genome sequence of Paracoccus mutanolyticus strain RSP-02 isolated from cellulosic waste.</title>
        <authorList>
            <person name="Amrutha R.N."/>
            <person name="Shrivastav A."/>
            <person name="Buddana S.K."/>
            <person name="Deshpande U."/>
            <person name="Prakasham R.S."/>
        </authorList>
    </citation>
    <scope>NUCLEOTIDE SEQUENCE [LARGE SCALE GENOMIC DNA]</scope>
    <source>
        <strain evidence="3 4">RSP-02</strain>
    </source>
</reference>
<dbReference type="PANTHER" id="PTHR30536">
    <property type="entry name" value="ALTRONATE/GALACTARATE DEHYDRATASE"/>
    <property type="match status" value="1"/>
</dbReference>
<feature type="domain" description="D-galactarate/Altronate dehydratase C-terminal" evidence="2">
    <location>
        <begin position="59"/>
        <end position="102"/>
    </location>
</feature>